<organism evidence="3 4">
    <name type="scientific">Bradyrhizobium uaiense</name>
    <dbReference type="NCBI Taxonomy" id="2594946"/>
    <lineage>
        <taxon>Bacteria</taxon>
        <taxon>Pseudomonadati</taxon>
        <taxon>Pseudomonadota</taxon>
        <taxon>Alphaproteobacteria</taxon>
        <taxon>Hyphomicrobiales</taxon>
        <taxon>Nitrobacteraceae</taxon>
        <taxon>Bradyrhizobium</taxon>
    </lineage>
</organism>
<dbReference type="GO" id="GO:0004386">
    <property type="term" value="F:helicase activity"/>
    <property type="evidence" value="ECO:0007669"/>
    <property type="project" value="UniProtKB-KW"/>
</dbReference>
<dbReference type="SMART" id="SM00487">
    <property type="entry name" value="DEXDc"/>
    <property type="match status" value="1"/>
</dbReference>
<keyword evidence="1" id="KW-0175">Coiled coil</keyword>
<dbReference type="SUPFAM" id="SSF52540">
    <property type="entry name" value="P-loop containing nucleoside triphosphate hydrolases"/>
    <property type="match status" value="2"/>
</dbReference>
<protein>
    <submittedName>
        <fullName evidence="3">DEAD/DEAH box helicase</fullName>
    </submittedName>
</protein>
<evidence type="ECO:0000313" key="3">
    <source>
        <dbReference type="EMBL" id="NEU96119.1"/>
    </source>
</evidence>
<feature type="domain" description="Helicase ATP-binding" evidence="2">
    <location>
        <begin position="455"/>
        <end position="605"/>
    </location>
</feature>
<dbReference type="InterPro" id="IPR006935">
    <property type="entry name" value="Helicase/UvrB_N"/>
</dbReference>
<evidence type="ECO:0000313" key="4">
    <source>
        <dbReference type="Proteomes" id="UP000468531"/>
    </source>
</evidence>
<keyword evidence="4" id="KW-1185">Reference proteome</keyword>
<dbReference type="InterPro" id="IPR054347">
    <property type="entry name" value="TOTE_primase"/>
</dbReference>
<feature type="coiled-coil region" evidence="1">
    <location>
        <begin position="1"/>
        <end position="38"/>
    </location>
</feature>
<dbReference type="GO" id="GO:0005829">
    <property type="term" value="C:cytosol"/>
    <property type="evidence" value="ECO:0007669"/>
    <property type="project" value="TreeGrafter"/>
</dbReference>
<keyword evidence="3" id="KW-0378">Hydrolase</keyword>
<dbReference type="EMBL" id="VKHP01000027">
    <property type="protein sequence ID" value="NEU96119.1"/>
    <property type="molecule type" value="Genomic_DNA"/>
</dbReference>
<gene>
    <name evidence="3" type="ORF">FNJ47_09800</name>
</gene>
<name>A0A6P1BCV7_9BRAD</name>
<sequence length="827" mass="91529">MKQMDARITELVARLTALERERAEIVAEINTLRSARSEGAAAIKVVPSGKAAGPIDRNSTIEKKIALFRRLFRGRSDVFPIRWENRTTGRSGYAPACTNEWQRGICEKPKVKCSACSNQAFQAVDEVSIERHLRGTDTNGAPFVMGVYPMLADNTCSFLAADFDDGEWLRDVFAFRETCQRHKIPVAIERSRSGNGAHAWIFFEEPIPAASARRLGAFLITDTMERVPDIGFGSYDRFFPSQDTMPAGGFGNLIALPLQGLARSSGNSVFIDESCSPYLDQWAFLSAIEPMARSRVDHLVEEASASGKILGVRIPLVDEDEEPWLAPPSRRQPPPAISGPLPSAITIVQADQVYIPRHALPPPLIARLIRIAAFQNPEFYAAQAMRRSTHDKPRIISCAELTSHHVALPRGCFDAVRDLLASVGIAVTIEDCRTTGAPIPFAFTGALRPSQEQAIAALLPHDTGVLAASTAFGKTVLAIRMIAERGLNTLILVHRRQLMDQWIERLTAFSNLPRDAIGVIGGGRRKPKSQVDVALIQSLVRKGEVNDIVGNYGHLVVDECHHLSAVSFELVVRRSKARYILGLSATVTRKDGHHPIIVMQCGPIRHRVDARSEAAKRPFDHVVRIRDTSFQLQAALDTSSLSIQDVFKGMVDDEVRNDLIFDDVLRALEAGRSPVVITERTAHLETIAKRLERFARHVIVLRGGQGEKQRRDIAARLAAIPEAEERVIVATGRYLGEGFDDPRLDTLFLTMPIAWKGTLAQYAGRLHRLNDAKREVIIYDYVDMRVPVLARMAAKRRIGYQSIGYKILGARDLFSGQVVTSRALATR</sequence>
<evidence type="ECO:0000259" key="2">
    <source>
        <dbReference type="PROSITE" id="PS51192"/>
    </source>
</evidence>
<proteinExistence type="predicted"/>
<dbReference type="PANTHER" id="PTHR47396:SF1">
    <property type="entry name" value="ATP-DEPENDENT HELICASE IRC3-RELATED"/>
    <property type="match status" value="1"/>
</dbReference>
<dbReference type="Pfam" id="PF04851">
    <property type="entry name" value="ResIII"/>
    <property type="match status" value="1"/>
</dbReference>
<dbReference type="GO" id="GO:0016787">
    <property type="term" value="F:hydrolase activity"/>
    <property type="evidence" value="ECO:0007669"/>
    <property type="project" value="InterPro"/>
</dbReference>
<comment type="caution">
    <text evidence="3">The sequence shown here is derived from an EMBL/GenBank/DDBJ whole genome shotgun (WGS) entry which is preliminary data.</text>
</comment>
<dbReference type="GO" id="GO:0005524">
    <property type="term" value="F:ATP binding"/>
    <property type="evidence" value="ECO:0007669"/>
    <property type="project" value="InterPro"/>
</dbReference>
<keyword evidence="3" id="KW-0547">Nucleotide-binding</keyword>
<dbReference type="PROSITE" id="PS51192">
    <property type="entry name" value="HELICASE_ATP_BIND_1"/>
    <property type="match status" value="1"/>
</dbReference>
<keyword evidence="3" id="KW-0067">ATP-binding</keyword>
<dbReference type="CDD" id="cd17926">
    <property type="entry name" value="DEXHc_RE"/>
    <property type="match status" value="1"/>
</dbReference>
<evidence type="ECO:0000256" key="1">
    <source>
        <dbReference type="SAM" id="Coils"/>
    </source>
</evidence>
<dbReference type="InterPro" id="IPR050742">
    <property type="entry name" value="Helicase_Restrict-Modif_Enz"/>
</dbReference>
<dbReference type="Gene3D" id="3.40.50.300">
    <property type="entry name" value="P-loop containing nucleotide triphosphate hydrolases"/>
    <property type="match status" value="2"/>
</dbReference>
<dbReference type="InterPro" id="IPR014001">
    <property type="entry name" value="Helicase_ATP-bd"/>
</dbReference>
<dbReference type="Proteomes" id="UP000468531">
    <property type="component" value="Unassembled WGS sequence"/>
</dbReference>
<dbReference type="AlphaFoldDB" id="A0A6P1BCV7"/>
<reference evidence="3 4" key="1">
    <citation type="journal article" date="2020" name="Arch. Microbiol.">
        <title>Bradyrhizobium uaiense sp. nov., a new highly efficient cowpea symbiont.</title>
        <authorList>
            <person name="Cabral Michel D."/>
            <person name="Azarias Guimaraes A."/>
            <person name="Martins da Costa E."/>
            <person name="Soares de Carvalho T."/>
            <person name="Balsanelli E."/>
            <person name="Willems A."/>
            <person name="Maltempi de Souza E."/>
            <person name="de Souza Moreira F.M."/>
        </authorList>
    </citation>
    <scope>NUCLEOTIDE SEQUENCE [LARGE SCALE GENOMIC DNA]</scope>
    <source>
        <strain evidence="3 4">UFLA 03-164</strain>
    </source>
</reference>
<accession>A0A6P1BCV7</accession>
<dbReference type="InterPro" id="IPR027417">
    <property type="entry name" value="P-loop_NTPase"/>
</dbReference>
<dbReference type="CDD" id="cd18785">
    <property type="entry name" value="SF2_C"/>
    <property type="match status" value="1"/>
</dbReference>
<dbReference type="Pfam" id="PF22548">
    <property type="entry name" value="AEP-TOTE"/>
    <property type="match status" value="1"/>
</dbReference>
<dbReference type="PANTHER" id="PTHR47396">
    <property type="entry name" value="TYPE I RESTRICTION ENZYME ECOKI R PROTEIN"/>
    <property type="match status" value="1"/>
</dbReference>
<keyword evidence="3" id="KW-0347">Helicase</keyword>
<dbReference type="GO" id="GO:0003677">
    <property type="term" value="F:DNA binding"/>
    <property type="evidence" value="ECO:0007669"/>
    <property type="project" value="InterPro"/>
</dbReference>